<comment type="caution">
    <text evidence="7">The sequence shown here is derived from an EMBL/GenBank/DDBJ whole genome shotgun (WGS) entry which is preliminary data.</text>
</comment>
<dbReference type="PANTHER" id="PTHR22779:SF6">
    <property type="entry name" value="SD17342P"/>
    <property type="match status" value="1"/>
</dbReference>
<evidence type="ECO:0000256" key="1">
    <source>
        <dbReference type="ARBA" id="ARBA00004141"/>
    </source>
</evidence>
<gene>
    <name evidence="7" type="ORF">PRZ48_006277</name>
</gene>
<organism evidence="7 8">
    <name type="scientific">Zasmidium cellare</name>
    <name type="common">Wine cellar mold</name>
    <name type="synonym">Racodium cellare</name>
    <dbReference type="NCBI Taxonomy" id="395010"/>
    <lineage>
        <taxon>Eukaryota</taxon>
        <taxon>Fungi</taxon>
        <taxon>Dikarya</taxon>
        <taxon>Ascomycota</taxon>
        <taxon>Pezizomycotina</taxon>
        <taxon>Dothideomycetes</taxon>
        <taxon>Dothideomycetidae</taxon>
        <taxon>Mycosphaerellales</taxon>
        <taxon>Mycosphaerellaceae</taxon>
        <taxon>Zasmidium</taxon>
    </lineage>
</organism>
<dbReference type="EMBL" id="JAXOVC010000004">
    <property type="protein sequence ID" value="KAK4502851.1"/>
    <property type="molecule type" value="Genomic_DNA"/>
</dbReference>
<name>A0ABR0ENY0_ZASCE</name>
<evidence type="ECO:0000313" key="7">
    <source>
        <dbReference type="EMBL" id="KAK4502851.1"/>
    </source>
</evidence>
<sequence>MVVYVPPIIPQQSIEMAYPPIYHSYHFLKLQVQPKPLSYETPAFPSLYWPFPVNGPQCTYLYDAEPMWRFTLYWTLIMVGGVHLFASAYACAIQWRNWKLIWIAPLVYAVLGTVEALIAGNVVGGLAGAVYTGGFFRMSTWIPFTWGIINALVLILSSFAIQGGL</sequence>
<dbReference type="Pfam" id="PF10190">
    <property type="entry name" value="Tmemb_170"/>
    <property type="match status" value="1"/>
</dbReference>
<keyword evidence="8" id="KW-1185">Reference proteome</keyword>
<reference evidence="7 8" key="1">
    <citation type="journal article" date="2023" name="G3 (Bethesda)">
        <title>A chromosome-level genome assembly of Zasmidium syzygii isolated from banana leaves.</title>
        <authorList>
            <person name="van Westerhoven A.C."/>
            <person name="Mehrabi R."/>
            <person name="Talebi R."/>
            <person name="Steentjes M.B.F."/>
            <person name="Corcolon B."/>
            <person name="Chong P.A."/>
            <person name="Kema G.H.J."/>
            <person name="Seidl M.F."/>
        </authorList>
    </citation>
    <scope>NUCLEOTIDE SEQUENCE [LARGE SCALE GENOMIC DNA]</scope>
    <source>
        <strain evidence="7 8">P124</strain>
    </source>
</reference>
<comment type="subcellular location">
    <subcellularLocation>
        <location evidence="1">Membrane</location>
        <topology evidence="1">Multi-pass membrane protein</topology>
    </subcellularLocation>
</comment>
<evidence type="ECO:0000256" key="2">
    <source>
        <dbReference type="ARBA" id="ARBA00006325"/>
    </source>
</evidence>
<evidence type="ECO:0000256" key="6">
    <source>
        <dbReference type="SAM" id="Phobius"/>
    </source>
</evidence>
<feature type="transmembrane region" description="Helical" evidence="6">
    <location>
        <begin position="140"/>
        <end position="161"/>
    </location>
</feature>
<keyword evidence="3 6" id="KW-0812">Transmembrane</keyword>
<evidence type="ECO:0000313" key="8">
    <source>
        <dbReference type="Proteomes" id="UP001305779"/>
    </source>
</evidence>
<protein>
    <recommendedName>
        <fullName evidence="9">Integral membrane protein</fullName>
    </recommendedName>
</protein>
<evidence type="ECO:0000256" key="4">
    <source>
        <dbReference type="ARBA" id="ARBA00022989"/>
    </source>
</evidence>
<feature type="transmembrane region" description="Helical" evidence="6">
    <location>
        <begin position="72"/>
        <end position="93"/>
    </location>
</feature>
<keyword evidence="5 6" id="KW-0472">Membrane</keyword>
<dbReference type="PANTHER" id="PTHR22779">
    <property type="entry name" value="SD17342P"/>
    <property type="match status" value="1"/>
</dbReference>
<proteinExistence type="inferred from homology"/>
<comment type="similarity">
    <text evidence="2">Belongs to the TMEM170 family.</text>
</comment>
<keyword evidence="4 6" id="KW-1133">Transmembrane helix</keyword>
<dbReference type="Proteomes" id="UP001305779">
    <property type="component" value="Unassembled WGS sequence"/>
</dbReference>
<dbReference type="InterPro" id="IPR019334">
    <property type="entry name" value="TMEM170A/B/YPR153W-like"/>
</dbReference>
<accession>A0ABR0ENY0</accession>
<feature type="transmembrane region" description="Helical" evidence="6">
    <location>
        <begin position="100"/>
        <end position="120"/>
    </location>
</feature>
<evidence type="ECO:0000256" key="3">
    <source>
        <dbReference type="ARBA" id="ARBA00022692"/>
    </source>
</evidence>
<evidence type="ECO:0000256" key="5">
    <source>
        <dbReference type="ARBA" id="ARBA00023136"/>
    </source>
</evidence>
<evidence type="ECO:0008006" key="9">
    <source>
        <dbReference type="Google" id="ProtNLM"/>
    </source>
</evidence>